<dbReference type="PANTHER" id="PTHR14136">
    <property type="entry name" value="BTB_POZ DOMAIN-CONTAINING PROTEIN KCTD9"/>
    <property type="match status" value="1"/>
</dbReference>
<sequence>MKKILAEGLDYSNSLREVSYRELVKYVDYFRKTRADDEILDLSMIKLVDKKDSKESIDLRGRDMSFIDFSWSDFINVDFTGTDFSNSILDNGKFTGSNFSECIFKDSSLYGSDLRACNLSNSDCDGTIFTSAILIDANLEGLKDSDRTVHFRMACPEKGYFFAYKKCFNDRMVKLLIPADAKRCSSTTNACRCDKAITVAIMNTDKSGFYTEASSFVDENFVYRLGEMSYADSYHEDRWLDSSHGIHFWMSFEEALGYM</sequence>
<proteinExistence type="predicted"/>
<organism evidence="1 2">
    <name type="scientific">Peptostreptococcus russellii</name>
    <dbReference type="NCBI Taxonomy" id="215200"/>
    <lineage>
        <taxon>Bacteria</taxon>
        <taxon>Bacillati</taxon>
        <taxon>Bacillota</taxon>
        <taxon>Clostridia</taxon>
        <taxon>Peptostreptococcales</taxon>
        <taxon>Peptostreptococcaceae</taxon>
        <taxon>Peptostreptococcus</taxon>
    </lineage>
</organism>
<dbReference type="InterPro" id="IPR043919">
    <property type="entry name" value="DUF5758"/>
</dbReference>
<dbReference type="Proteomes" id="UP000199512">
    <property type="component" value="Unassembled WGS sequence"/>
</dbReference>
<protein>
    <submittedName>
        <fullName evidence="1">Pentapeptide repeat-containing protein</fullName>
    </submittedName>
</protein>
<dbReference type="AlphaFoldDB" id="A0A1H8JFT2"/>
<dbReference type="Pfam" id="PF19062">
    <property type="entry name" value="DUF5758"/>
    <property type="match status" value="1"/>
</dbReference>
<name>A0A1H8JFT2_9FIRM</name>
<dbReference type="PANTHER" id="PTHR14136:SF17">
    <property type="entry name" value="BTB_POZ DOMAIN-CONTAINING PROTEIN KCTD9"/>
    <property type="match status" value="1"/>
</dbReference>
<dbReference type="InterPro" id="IPR001646">
    <property type="entry name" value="5peptide_repeat"/>
</dbReference>
<dbReference type="RefSeq" id="WP_242938941.1">
    <property type="nucleotide sequence ID" value="NZ_CAUWDX010000009.1"/>
</dbReference>
<dbReference type="InterPro" id="IPR051082">
    <property type="entry name" value="Pentapeptide-BTB/POZ_domain"/>
</dbReference>
<evidence type="ECO:0000313" key="1">
    <source>
        <dbReference type="EMBL" id="SEN79077.1"/>
    </source>
</evidence>
<gene>
    <name evidence="1" type="ORF">SAMN05216454_11326</name>
</gene>
<dbReference type="STRING" id="215200.SAMN05216454_11326"/>
<dbReference type="Gene3D" id="2.160.20.80">
    <property type="entry name" value="E3 ubiquitin-protein ligase SopA"/>
    <property type="match status" value="1"/>
</dbReference>
<dbReference type="SUPFAM" id="SSF141571">
    <property type="entry name" value="Pentapeptide repeat-like"/>
    <property type="match status" value="1"/>
</dbReference>
<dbReference type="EMBL" id="FODF01000013">
    <property type="protein sequence ID" value="SEN79077.1"/>
    <property type="molecule type" value="Genomic_DNA"/>
</dbReference>
<evidence type="ECO:0000313" key="2">
    <source>
        <dbReference type="Proteomes" id="UP000199512"/>
    </source>
</evidence>
<accession>A0A1H8JFT2</accession>
<reference evidence="1 2" key="1">
    <citation type="submission" date="2016-10" db="EMBL/GenBank/DDBJ databases">
        <authorList>
            <person name="de Groot N.N."/>
        </authorList>
    </citation>
    <scope>NUCLEOTIDE SEQUENCE [LARGE SCALE GENOMIC DNA]</scope>
    <source>
        <strain evidence="1 2">Calf135</strain>
    </source>
</reference>
<dbReference type="Pfam" id="PF00805">
    <property type="entry name" value="Pentapeptide"/>
    <property type="match status" value="2"/>
</dbReference>
<keyword evidence="2" id="KW-1185">Reference proteome</keyword>